<organism evidence="1 2">
    <name type="scientific">Portunus trituberculatus</name>
    <name type="common">Swimming crab</name>
    <name type="synonym">Neptunus trituberculatus</name>
    <dbReference type="NCBI Taxonomy" id="210409"/>
    <lineage>
        <taxon>Eukaryota</taxon>
        <taxon>Metazoa</taxon>
        <taxon>Ecdysozoa</taxon>
        <taxon>Arthropoda</taxon>
        <taxon>Crustacea</taxon>
        <taxon>Multicrustacea</taxon>
        <taxon>Malacostraca</taxon>
        <taxon>Eumalacostraca</taxon>
        <taxon>Eucarida</taxon>
        <taxon>Decapoda</taxon>
        <taxon>Pleocyemata</taxon>
        <taxon>Brachyura</taxon>
        <taxon>Eubrachyura</taxon>
        <taxon>Portunoidea</taxon>
        <taxon>Portunidae</taxon>
        <taxon>Portuninae</taxon>
        <taxon>Portunus</taxon>
    </lineage>
</organism>
<name>A0A5B7GIY7_PORTR</name>
<sequence>MLEILKCDRITTPPDMVDFINNFKNSGSKLFQTVADRTKFVPSFQVGMKEAIHSKNLKNRGYSFLSPVIYFVAETSGKTVTMVSLREEEQREP</sequence>
<dbReference type="AlphaFoldDB" id="A0A5B7GIY7"/>
<proteinExistence type="predicted"/>
<dbReference type="EMBL" id="VSRR010013975">
    <property type="protein sequence ID" value="MPC56474.1"/>
    <property type="molecule type" value="Genomic_DNA"/>
</dbReference>
<comment type="caution">
    <text evidence="1">The sequence shown here is derived from an EMBL/GenBank/DDBJ whole genome shotgun (WGS) entry which is preliminary data.</text>
</comment>
<gene>
    <name evidence="1" type="ORF">E2C01_050434</name>
</gene>
<evidence type="ECO:0000313" key="2">
    <source>
        <dbReference type="Proteomes" id="UP000324222"/>
    </source>
</evidence>
<keyword evidence="2" id="KW-1185">Reference proteome</keyword>
<protein>
    <submittedName>
        <fullName evidence="1">Uncharacterized protein</fullName>
    </submittedName>
</protein>
<reference evidence="1 2" key="1">
    <citation type="submission" date="2019-05" db="EMBL/GenBank/DDBJ databases">
        <title>Another draft genome of Portunus trituberculatus and its Hox gene families provides insights of decapod evolution.</title>
        <authorList>
            <person name="Jeong J.-H."/>
            <person name="Song I."/>
            <person name="Kim S."/>
            <person name="Choi T."/>
            <person name="Kim D."/>
            <person name="Ryu S."/>
            <person name="Kim W."/>
        </authorList>
    </citation>
    <scope>NUCLEOTIDE SEQUENCE [LARGE SCALE GENOMIC DNA]</scope>
    <source>
        <tissue evidence="1">Muscle</tissue>
    </source>
</reference>
<accession>A0A5B7GIY7</accession>
<evidence type="ECO:0000313" key="1">
    <source>
        <dbReference type="EMBL" id="MPC56474.1"/>
    </source>
</evidence>
<dbReference type="OrthoDB" id="6500454at2759"/>
<dbReference type="Proteomes" id="UP000324222">
    <property type="component" value="Unassembled WGS sequence"/>
</dbReference>